<feature type="transmembrane region" description="Helical" evidence="4">
    <location>
        <begin position="263"/>
        <end position="280"/>
    </location>
</feature>
<feature type="transmembrane region" description="Helical" evidence="4">
    <location>
        <begin position="153"/>
        <end position="180"/>
    </location>
</feature>
<keyword evidence="1 4" id="KW-0812">Transmembrane</keyword>
<evidence type="ECO:0000313" key="5">
    <source>
        <dbReference type="EMBL" id="VAY87541.1"/>
    </source>
</evidence>
<evidence type="ECO:0000256" key="3">
    <source>
        <dbReference type="ARBA" id="ARBA00023136"/>
    </source>
</evidence>
<keyword evidence="3 4" id="KW-0472">Membrane</keyword>
<feature type="transmembrane region" description="Helical" evidence="4">
    <location>
        <begin position="187"/>
        <end position="204"/>
    </location>
</feature>
<feature type="transmembrane region" description="Helical" evidence="4">
    <location>
        <begin position="34"/>
        <end position="52"/>
    </location>
</feature>
<sequence>MLSLDPSLIDQMATALLEGGRQLHVRMSGVADSLYGSLLVLTFSWSTVNLLIESSVGESLGAVLTHLIRFIFLAGFTRWFLDSYDFVFYDGLYQGCVTLTSAIAGPQGQSQGFATAWSVFADLIGTIWDGMVSSPGRYLAGATPLSSAFWTALGGWMITMAFLFVALCVFTVALTLVAVIHIMGNSLAGLALALGPFFIPWLLWDSTRELCLGWIRFLFVACFYQVVAVTVLVMAKPVFILIQQWMTAQSGVWTQASPADSMALALLLVVTASILAHLMSHVPQIAAALIGHGRVDTGFAGQTQRFVQTRMDRTNDWLARQIKSYGKAEVEKTKSS</sequence>
<protein>
    <submittedName>
        <fullName evidence="5">TrbL/VirB6 plasmid conjugal transfer protein</fullName>
    </submittedName>
</protein>
<organism evidence="5">
    <name type="scientific">mine drainage metagenome</name>
    <dbReference type="NCBI Taxonomy" id="410659"/>
    <lineage>
        <taxon>unclassified sequences</taxon>
        <taxon>metagenomes</taxon>
        <taxon>ecological metagenomes</taxon>
    </lineage>
</organism>
<proteinExistence type="predicted"/>
<evidence type="ECO:0000256" key="4">
    <source>
        <dbReference type="SAM" id="Phobius"/>
    </source>
</evidence>
<reference evidence="5" key="1">
    <citation type="submission" date="2018-10" db="EMBL/GenBank/DDBJ databases">
        <authorList>
            <person name="Plewniak F."/>
        </authorList>
    </citation>
    <scope>NUCLEOTIDE SEQUENCE</scope>
</reference>
<feature type="transmembrane region" description="Helical" evidence="4">
    <location>
        <begin position="216"/>
        <end position="242"/>
    </location>
</feature>
<keyword evidence="2 4" id="KW-1133">Transmembrane helix</keyword>
<dbReference type="InterPro" id="IPR007688">
    <property type="entry name" value="Conjugal_tfr_TrbL/VirB6"/>
</dbReference>
<evidence type="ECO:0000256" key="2">
    <source>
        <dbReference type="ARBA" id="ARBA00022989"/>
    </source>
</evidence>
<dbReference type="EMBL" id="UOYP01000124">
    <property type="protein sequence ID" value="VAY87541.1"/>
    <property type="molecule type" value="Genomic_DNA"/>
</dbReference>
<accession>A0A3P3ZMM8</accession>
<gene>
    <name evidence="5" type="ORF">CARN8_210003</name>
</gene>
<dbReference type="Pfam" id="PF04610">
    <property type="entry name" value="TrbL"/>
    <property type="match status" value="1"/>
</dbReference>
<name>A0A3P3ZMM8_9ZZZZ</name>
<dbReference type="AlphaFoldDB" id="A0A3P3ZMM8"/>
<evidence type="ECO:0000256" key="1">
    <source>
        <dbReference type="ARBA" id="ARBA00022692"/>
    </source>
</evidence>
<feature type="transmembrane region" description="Helical" evidence="4">
    <location>
        <begin position="59"/>
        <end position="81"/>
    </location>
</feature>
<dbReference type="GO" id="GO:0030255">
    <property type="term" value="P:protein secretion by the type IV secretion system"/>
    <property type="evidence" value="ECO:0007669"/>
    <property type="project" value="InterPro"/>
</dbReference>